<gene>
    <name evidence="1" type="ORF">DAH66_21915</name>
</gene>
<dbReference type="AlphaFoldDB" id="A0A430FXK0"/>
<reference evidence="1 2" key="1">
    <citation type="submission" date="2018-07" db="EMBL/GenBank/DDBJ databases">
        <title>Genomic and Epidemiologic Investigation of an Indolent Hospital Outbreak.</title>
        <authorList>
            <person name="Johnson R.C."/>
            <person name="Deming C."/>
            <person name="Conlan S."/>
            <person name="Zellmer C.J."/>
            <person name="Michelin A.V."/>
            <person name="Lee-Lin S."/>
            <person name="Thomas P.J."/>
            <person name="Park M."/>
            <person name="Weingarten R.A."/>
            <person name="Less J."/>
            <person name="Dekker J.P."/>
            <person name="Frank K.M."/>
            <person name="Musser K.A."/>
            <person name="Mcquiston J.R."/>
            <person name="Henderson D.K."/>
            <person name="Lau A.F."/>
            <person name="Palmore T.N."/>
            <person name="Segre J.A."/>
        </authorList>
    </citation>
    <scope>NUCLEOTIDE SEQUENCE [LARGE SCALE GENOMIC DNA]</scope>
    <source>
        <strain evidence="1 2">SK-CDC1_0717</strain>
    </source>
</reference>
<sequence length="148" mass="16626">MDPEDLLQEACLRALRGTRKIDRGPNAVWTMIGSMKSIASNEMERREGVLRPLVVPPEFLALFASEDLGPESFTISSVDNGRLLADVRNALAGDQTLLRLVDALCDGLFGQRLEKHLDLDQRGLAALRTRLKRTLRQLQLDFKRRQTG</sequence>
<evidence type="ECO:0000313" key="2">
    <source>
        <dbReference type="Proteomes" id="UP000287746"/>
    </source>
</evidence>
<organism evidence="1 2">
    <name type="scientific">Sphingomonas koreensis</name>
    <dbReference type="NCBI Taxonomy" id="93064"/>
    <lineage>
        <taxon>Bacteria</taxon>
        <taxon>Pseudomonadati</taxon>
        <taxon>Pseudomonadota</taxon>
        <taxon>Alphaproteobacteria</taxon>
        <taxon>Sphingomonadales</taxon>
        <taxon>Sphingomonadaceae</taxon>
        <taxon>Sphingomonas</taxon>
    </lineage>
</organism>
<name>A0A430FXK0_9SPHN</name>
<dbReference type="Proteomes" id="UP000287746">
    <property type="component" value="Unassembled WGS sequence"/>
</dbReference>
<comment type="caution">
    <text evidence="1">The sequence shown here is derived from an EMBL/GenBank/DDBJ whole genome shotgun (WGS) entry which is preliminary data.</text>
</comment>
<evidence type="ECO:0000313" key="1">
    <source>
        <dbReference type="EMBL" id="RSY76325.1"/>
    </source>
</evidence>
<dbReference type="EMBL" id="QQYZ01000042">
    <property type="protein sequence ID" value="RSY76325.1"/>
    <property type="molecule type" value="Genomic_DNA"/>
</dbReference>
<proteinExistence type="predicted"/>
<accession>A0A430FXK0</accession>
<protein>
    <submittedName>
        <fullName evidence="1">Uncharacterized protein</fullName>
    </submittedName>
</protein>